<proteinExistence type="predicted"/>
<dbReference type="AlphaFoldDB" id="A0A3G9G3A3"/>
<gene>
    <name evidence="2" type="ORF">EM6_0100</name>
</gene>
<organism evidence="2 3">
    <name type="scientific">Asticcacaulis excentricus</name>
    <dbReference type="NCBI Taxonomy" id="78587"/>
    <lineage>
        <taxon>Bacteria</taxon>
        <taxon>Pseudomonadati</taxon>
        <taxon>Pseudomonadota</taxon>
        <taxon>Alphaproteobacteria</taxon>
        <taxon>Caulobacterales</taxon>
        <taxon>Caulobacteraceae</taxon>
        <taxon>Asticcacaulis</taxon>
    </lineage>
</organism>
<reference evidence="3" key="1">
    <citation type="journal article" date="2017" name="Biotechnol. Biofuels">
        <title>Evaluation of environmental bacterial communities as a factor affecting the growth of duckweed Lemna minor.</title>
        <authorList>
            <person name="Ishizawa H."/>
            <person name="Kuroda M."/>
            <person name="Morikawa M."/>
            <person name="Ike M."/>
        </authorList>
    </citation>
    <scope>NUCLEOTIDE SEQUENCE [LARGE SCALE GENOMIC DNA]</scope>
    <source>
        <strain evidence="3">M6</strain>
    </source>
</reference>
<name>A0A3G9G3A3_9CAUL</name>
<dbReference type="OrthoDB" id="7172181at2"/>
<evidence type="ECO:0000313" key="3">
    <source>
        <dbReference type="Proteomes" id="UP000278756"/>
    </source>
</evidence>
<evidence type="ECO:0008006" key="4">
    <source>
        <dbReference type="Google" id="ProtNLM"/>
    </source>
</evidence>
<sequence>MRAFTSVFVAALLLTTPAWGQHKVPASVGPDPSSPDYHELPLAIGEKGTVYQQVKTTKTETRDGSAKVTSMDAGYRNDFALGDDGYVVKKTLTRTTITLPDGQIIDGKSTAPEAVMMRSLIGSFSELTFVADDSLTPVRLQDWPALRDRSKTAVLSLIKASGEKTPTDFEQTFANMYDNLFGRMSSEQAADLYLKADSFMAIAHNIGLERNKPVMTESTVIVPLGNYPLGMRSTLKLTEWKPEANSARLSYDVGPTPEALKAFLTEFMPRFLKEAGAPENVLNEIEASLKNDPRSNFDMSTHCDYDVAIDTGLVRKGSCTQTNSFHMMGEKFGKVETYEFSETFKAPN</sequence>
<feature type="chain" id="PRO_5018153481" description="Lipoprotein" evidence="1">
    <location>
        <begin position="21"/>
        <end position="348"/>
    </location>
</feature>
<dbReference type="RefSeq" id="WP_126419535.1">
    <property type="nucleotide sequence ID" value="NZ_AP018827.1"/>
</dbReference>
<reference evidence="3" key="2">
    <citation type="journal article" date="2017" name="Plant Physiol. Biochem.">
        <title>Differential oxidative and antioxidative response of duckweed Lemna minor toward plant growth promoting/inhibiting bacteria.</title>
        <authorList>
            <person name="Ishizawa H."/>
            <person name="Kuroda M."/>
            <person name="Morikawa M."/>
            <person name="Ike M."/>
        </authorList>
    </citation>
    <scope>NUCLEOTIDE SEQUENCE [LARGE SCALE GENOMIC DNA]</scope>
    <source>
        <strain evidence="3">M6</strain>
    </source>
</reference>
<dbReference type="Proteomes" id="UP000278756">
    <property type="component" value="Chromosome 1"/>
</dbReference>
<evidence type="ECO:0000313" key="2">
    <source>
        <dbReference type="EMBL" id="BBF79533.1"/>
    </source>
</evidence>
<feature type="signal peptide" evidence="1">
    <location>
        <begin position="1"/>
        <end position="20"/>
    </location>
</feature>
<protein>
    <recommendedName>
        <fullName evidence="4">Lipoprotein</fullName>
    </recommendedName>
</protein>
<dbReference type="EMBL" id="AP018827">
    <property type="protein sequence ID" value="BBF79533.1"/>
    <property type="molecule type" value="Genomic_DNA"/>
</dbReference>
<accession>A0A3G9G3A3</accession>
<keyword evidence="1" id="KW-0732">Signal</keyword>
<evidence type="ECO:0000256" key="1">
    <source>
        <dbReference type="SAM" id="SignalP"/>
    </source>
</evidence>